<reference evidence="5" key="2">
    <citation type="submission" date="2018-08" db="UniProtKB">
        <authorList>
            <consortium name="EnsemblPlants"/>
        </authorList>
    </citation>
    <scope>IDENTIFICATION</scope>
    <source>
        <strain evidence="5">Yugu1</strain>
    </source>
</reference>
<sequence>MPAQPYKLEASLRPAEPTHSIPISHHHSLHLIDLCRASESERSKRAAALQRDRSTSTMAMGKATATTVLVLCVLLVAAARPLDAAACNPSALSPCGGALIGRAVTEGCCVQLKKQQPCLCQYARNPAYSNYVNGPAAQSLTKACGLPKMKC</sequence>
<dbReference type="FunCoup" id="K3XZR9">
    <property type="interactions" value="33"/>
</dbReference>
<feature type="domain" description="Bifunctional inhibitor/plant lipid transfer protein/seed storage helical" evidence="4">
    <location>
        <begin position="87"/>
        <end position="151"/>
    </location>
</feature>
<dbReference type="AlphaFoldDB" id="K3XZR9"/>
<dbReference type="InterPro" id="IPR033872">
    <property type="entry name" value="nsLTP2"/>
</dbReference>
<dbReference type="STRING" id="4555.K3XZR9"/>
<dbReference type="OMA" id="VTEGCCV"/>
<name>K3XZR9_SETIT</name>
<dbReference type="SUPFAM" id="SSF47699">
    <property type="entry name" value="Bifunctional inhibitor/lipid-transfer protein/seed storage 2S albumin"/>
    <property type="match status" value="1"/>
</dbReference>
<dbReference type="GO" id="GO:0008289">
    <property type="term" value="F:lipid binding"/>
    <property type="evidence" value="ECO:0007669"/>
    <property type="project" value="UniProtKB-KW"/>
</dbReference>
<dbReference type="eggNOG" id="ENOG502R566">
    <property type="taxonomic scope" value="Eukaryota"/>
</dbReference>
<evidence type="ECO:0000256" key="1">
    <source>
        <dbReference type="ARBA" id="ARBA00009707"/>
    </source>
</evidence>
<keyword evidence="2" id="KW-0813">Transport</keyword>
<dbReference type="EnsemblPlants" id="KQL12120">
    <property type="protein sequence ID" value="KQL12120"/>
    <property type="gene ID" value="SETIT_007430mg"/>
</dbReference>
<dbReference type="Gramene" id="KQL12120">
    <property type="protein sequence ID" value="KQL12120"/>
    <property type="gene ID" value="SETIT_007430mg"/>
</dbReference>
<accession>K3XZR9</accession>
<keyword evidence="6" id="KW-1185">Reference proteome</keyword>
<dbReference type="EMBL" id="AGNK02002696">
    <property type="status" value="NOT_ANNOTATED_CDS"/>
    <property type="molecule type" value="Genomic_DNA"/>
</dbReference>
<dbReference type="CDD" id="cd01959">
    <property type="entry name" value="nsLTP2"/>
    <property type="match status" value="1"/>
</dbReference>
<dbReference type="Gene3D" id="1.10.110.10">
    <property type="entry name" value="Plant lipid-transfer and hydrophobic proteins"/>
    <property type="match status" value="1"/>
</dbReference>
<proteinExistence type="inferred from homology"/>
<evidence type="ECO:0000259" key="4">
    <source>
        <dbReference type="SMART" id="SM00499"/>
    </source>
</evidence>
<dbReference type="PANTHER" id="PTHR33214">
    <property type="entry name" value="BIFUNCTIONAL INHIBITOR/LIPID-TRANSFER PROTEIN/SEED STORAGE 2S ALBUMIN SUPERFAMILY PROTEIN"/>
    <property type="match status" value="1"/>
</dbReference>
<dbReference type="HOGENOM" id="CLU_1734636_0_0_1"/>
<dbReference type="Proteomes" id="UP000004995">
    <property type="component" value="Unassembled WGS sequence"/>
</dbReference>
<dbReference type="SMART" id="SM00499">
    <property type="entry name" value="AAI"/>
    <property type="match status" value="1"/>
</dbReference>
<evidence type="ECO:0000313" key="6">
    <source>
        <dbReference type="Proteomes" id="UP000004995"/>
    </source>
</evidence>
<keyword evidence="3" id="KW-0446">Lipid-binding</keyword>
<dbReference type="InterPro" id="IPR036312">
    <property type="entry name" value="Bifun_inhib/LTP/seed_sf"/>
</dbReference>
<dbReference type="PANTHER" id="PTHR33214:SF43">
    <property type="entry name" value="OS06G0705400 PROTEIN"/>
    <property type="match status" value="1"/>
</dbReference>
<dbReference type="GO" id="GO:0006869">
    <property type="term" value="P:lipid transport"/>
    <property type="evidence" value="ECO:0007669"/>
    <property type="project" value="InterPro"/>
</dbReference>
<evidence type="ECO:0000256" key="2">
    <source>
        <dbReference type="ARBA" id="ARBA00022448"/>
    </source>
</evidence>
<dbReference type="InterPro" id="IPR016140">
    <property type="entry name" value="Bifunc_inhib/LTP/seed_store"/>
</dbReference>
<gene>
    <name evidence="5" type="primary">LOC101759471</name>
</gene>
<reference evidence="6" key="1">
    <citation type="journal article" date="2012" name="Nat. Biotechnol.">
        <title>Reference genome sequence of the model plant Setaria.</title>
        <authorList>
            <person name="Bennetzen J.L."/>
            <person name="Schmutz J."/>
            <person name="Wang H."/>
            <person name="Percifield R."/>
            <person name="Hawkins J."/>
            <person name="Pontaroli A.C."/>
            <person name="Estep M."/>
            <person name="Feng L."/>
            <person name="Vaughn J.N."/>
            <person name="Grimwood J."/>
            <person name="Jenkins J."/>
            <person name="Barry K."/>
            <person name="Lindquist E."/>
            <person name="Hellsten U."/>
            <person name="Deshpande S."/>
            <person name="Wang X."/>
            <person name="Wu X."/>
            <person name="Mitros T."/>
            <person name="Triplett J."/>
            <person name="Yang X."/>
            <person name="Ye C.Y."/>
            <person name="Mauro-Herrera M."/>
            <person name="Wang L."/>
            <person name="Li P."/>
            <person name="Sharma M."/>
            <person name="Sharma R."/>
            <person name="Ronald P.C."/>
            <person name="Panaud O."/>
            <person name="Kellogg E.A."/>
            <person name="Brutnell T.P."/>
            <person name="Doust A.N."/>
            <person name="Tuskan G.A."/>
            <person name="Rokhsar D."/>
            <person name="Devos K.M."/>
        </authorList>
    </citation>
    <scope>NUCLEOTIDE SEQUENCE [LARGE SCALE GENOMIC DNA]</scope>
    <source>
        <strain evidence="6">cv. Yugu1</strain>
    </source>
</reference>
<comment type="similarity">
    <text evidence="1">Belongs to the plant LTP family. B11E subfamily.</text>
</comment>
<dbReference type="InParanoid" id="K3XZR9"/>
<evidence type="ECO:0000313" key="5">
    <source>
        <dbReference type="EnsemblPlants" id="KQL12120"/>
    </source>
</evidence>
<protein>
    <recommendedName>
        <fullName evidence="4">Bifunctional inhibitor/plant lipid transfer protein/seed storage helical domain-containing protein</fullName>
    </recommendedName>
</protein>
<evidence type="ECO:0000256" key="3">
    <source>
        <dbReference type="ARBA" id="ARBA00023121"/>
    </source>
</evidence>
<organism evidence="5 6">
    <name type="scientific">Setaria italica</name>
    <name type="common">Foxtail millet</name>
    <name type="synonym">Panicum italicum</name>
    <dbReference type="NCBI Taxonomy" id="4555"/>
    <lineage>
        <taxon>Eukaryota</taxon>
        <taxon>Viridiplantae</taxon>
        <taxon>Streptophyta</taxon>
        <taxon>Embryophyta</taxon>
        <taxon>Tracheophyta</taxon>
        <taxon>Spermatophyta</taxon>
        <taxon>Magnoliopsida</taxon>
        <taxon>Liliopsida</taxon>
        <taxon>Poales</taxon>
        <taxon>Poaceae</taxon>
        <taxon>PACMAD clade</taxon>
        <taxon>Panicoideae</taxon>
        <taxon>Panicodae</taxon>
        <taxon>Paniceae</taxon>
        <taxon>Cenchrinae</taxon>
        <taxon>Setaria</taxon>
    </lineage>
</organism>